<dbReference type="Pfam" id="PF02362">
    <property type="entry name" value="B3"/>
    <property type="match status" value="2"/>
</dbReference>
<evidence type="ECO:0000256" key="3">
    <source>
        <dbReference type="ARBA" id="ARBA00023125"/>
    </source>
</evidence>
<dbReference type="SMART" id="SM01019">
    <property type="entry name" value="B3"/>
    <property type="match status" value="2"/>
</dbReference>
<evidence type="ECO:0000256" key="6">
    <source>
        <dbReference type="SAM" id="MobiDB-lite"/>
    </source>
</evidence>
<feature type="compositionally biased region" description="Basic and acidic residues" evidence="6">
    <location>
        <begin position="147"/>
        <end position="159"/>
    </location>
</feature>
<dbReference type="InterPro" id="IPR050655">
    <property type="entry name" value="Plant_B3_domain"/>
</dbReference>
<dbReference type="PANTHER" id="PTHR31920">
    <property type="entry name" value="B3 DOMAIN-CONTAINING"/>
    <property type="match status" value="1"/>
</dbReference>
<keyword evidence="2" id="KW-0805">Transcription regulation</keyword>
<dbReference type="EMBL" id="DUZY01000004">
    <property type="protein sequence ID" value="DAD34350.1"/>
    <property type="molecule type" value="Genomic_DNA"/>
</dbReference>
<dbReference type="CDD" id="cd10017">
    <property type="entry name" value="B3_DNA"/>
    <property type="match status" value="2"/>
</dbReference>
<feature type="domain" description="TF-B3" evidence="7">
    <location>
        <begin position="29"/>
        <end position="122"/>
    </location>
</feature>
<dbReference type="SUPFAM" id="SSF101936">
    <property type="entry name" value="DNA-binding pseudobarrel domain"/>
    <property type="match status" value="2"/>
</dbReference>
<reference evidence="8 9" key="1">
    <citation type="journal article" date="2020" name="Mol. Biol. Evol.">
        <title>Distinct Expression and Methylation Patterns for Genes with Different Fates following a Single Whole-Genome Duplication in Flowering Plants.</title>
        <authorList>
            <person name="Shi T."/>
            <person name="Rahmani R.S."/>
            <person name="Gugger P.F."/>
            <person name="Wang M."/>
            <person name="Li H."/>
            <person name="Zhang Y."/>
            <person name="Li Z."/>
            <person name="Wang Q."/>
            <person name="Van de Peer Y."/>
            <person name="Marchal K."/>
            <person name="Chen J."/>
        </authorList>
    </citation>
    <scope>NUCLEOTIDE SEQUENCE [LARGE SCALE GENOMIC DNA]</scope>
    <source>
        <tissue evidence="8">Leaf</tissue>
    </source>
</reference>
<name>A0A822YP22_NELNU</name>
<evidence type="ECO:0000256" key="1">
    <source>
        <dbReference type="ARBA" id="ARBA00004123"/>
    </source>
</evidence>
<dbReference type="Proteomes" id="UP000607653">
    <property type="component" value="Unassembled WGS sequence"/>
</dbReference>
<accession>A0A822YP22</accession>
<gene>
    <name evidence="8" type="ORF">HUJ06_004989</name>
</gene>
<comment type="caution">
    <text evidence="8">The sequence shown here is derived from an EMBL/GenBank/DDBJ whole genome shotgun (WGS) entry which is preliminary data.</text>
</comment>
<dbReference type="PANTHER" id="PTHR31920:SF145">
    <property type="entry name" value="B3 DOMAIN-CONTAINING PROTEIN REM20-LIKE ISOFORM X1"/>
    <property type="match status" value="1"/>
</dbReference>
<dbReference type="InterPro" id="IPR015300">
    <property type="entry name" value="DNA-bd_pseudobarrel_sf"/>
</dbReference>
<keyword evidence="9" id="KW-1185">Reference proteome</keyword>
<feature type="domain" description="TF-B3" evidence="7">
    <location>
        <begin position="473"/>
        <end position="574"/>
    </location>
</feature>
<keyword evidence="3" id="KW-0238">DNA-binding</keyword>
<sequence length="589" mass="66145">MACKTKACRECTQKCLSIHGKRESSSLVASFFKIMVGDKFSELMFLPPKFVYDLASLVGKKTYLEDANAQRWKVKLLTIDGSLAFQKGWRKFASDHNLKEGYFLVFKYIVGSHFVVQIYDRSTCEKLNFSEKRNENSGKRKRSMSKHSSDHPSEGKKSDPTNVPSHTVDRVSMNEQGSSSTVPPVSAIEIIDRDVKDMEKVPMVNDHEMPQSLSAVDYAEVPYYMIDRNLVTEQAESFSLFDLSNFEMVGGTSGCNKINKVSAIIEKEKYSCFDESSERLPAPLEEGILEKNLVTDESPERPQNLLEESRIDKDPVAGVKADRQAPFDGSACKMSQEIWVTEDTCKIPKTTDSCCVNTPMQTQKAFLVDPGKNERRNLGTSNGAINQESGKFSQIEPQVERTPFVGCSGSFKQISTKMSGCSDYPVTVAAKEFKVIKEEFEEKAHPNLKDQSNDSKVVTMESVDSVGQPSPNLVNFCFTVSAVTQSWLELPTEMEALARSYRGRARSERKIILLRDSAMRLWPVLYHERSGFKVLTSGWEAFAQANNVQQGDICVFGFENKSEDLFQVRIAKKSGIQITQGEVNGWKNK</sequence>
<comment type="subcellular location">
    <subcellularLocation>
        <location evidence="1">Nucleus</location>
    </subcellularLocation>
</comment>
<evidence type="ECO:0000313" key="8">
    <source>
        <dbReference type="EMBL" id="DAD34350.1"/>
    </source>
</evidence>
<evidence type="ECO:0000256" key="5">
    <source>
        <dbReference type="ARBA" id="ARBA00023242"/>
    </source>
</evidence>
<dbReference type="AlphaFoldDB" id="A0A822YP22"/>
<evidence type="ECO:0000256" key="2">
    <source>
        <dbReference type="ARBA" id="ARBA00023015"/>
    </source>
</evidence>
<keyword evidence="4" id="KW-0804">Transcription</keyword>
<feature type="region of interest" description="Disordered" evidence="6">
    <location>
        <begin position="131"/>
        <end position="185"/>
    </location>
</feature>
<dbReference type="InterPro" id="IPR003340">
    <property type="entry name" value="B3_DNA-bd"/>
</dbReference>
<dbReference type="PROSITE" id="PS50863">
    <property type="entry name" value="B3"/>
    <property type="match status" value="2"/>
</dbReference>
<evidence type="ECO:0000259" key="7">
    <source>
        <dbReference type="PROSITE" id="PS50863"/>
    </source>
</evidence>
<protein>
    <recommendedName>
        <fullName evidence="7">TF-B3 domain-containing protein</fullName>
    </recommendedName>
</protein>
<dbReference type="GO" id="GO:0003677">
    <property type="term" value="F:DNA binding"/>
    <property type="evidence" value="ECO:0007669"/>
    <property type="project" value="UniProtKB-KW"/>
</dbReference>
<evidence type="ECO:0000256" key="4">
    <source>
        <dbReference type="ARBA" id="ARBA00023163"/>
    </source>
</evidence>
<feature type="compositionally biased region" description="Polar residues" evidence="6">
    <location>
        <begin position="173"/>
        <end position="183"/>
    </location>
</feature>
<organism evidence="8 9">
    <name type="scientific">Nelumbo nucifera</name>
    <name type="common">Sacred lotus</name>
    <dbReference type="NCBI Taxonomy" id="4432"/>
    <lineage>
        <taxon>Eukaryota</taxon>
        <taxon>Viridiplantae</taxon>
        <taxon>Streptophyta</taxon>
        <taxon>Embryophyta</taxon>
        <taxon>Tracheophyta</taxon>
        <taxon>Spermatophyta</taxon>
        <taxon>Magnoliopsida</taxon>
        <taxon>Proteales</taxon>
        <taxon>Nelumbonaceae</taxon>
        <taxon>Nelumbo</taxon>
    </lineage>
</organism>
<proteinExistence type="predicted"/>
<evidence type="ECO:0000313" key="9">
    <source>
        <dbReference type="Proteomes" id="UP000607653"/>
    </source>
</evidence>
<keyword evidence="5" id="KW-0539">Nucleus</keyword>
<dbReference type="Gene3D" id="2.40.330.10">
    <property type="entry name" value="DNA-binding pseudobarrel domain"/>
    <property type="match status" value="2"/>
</dbReference>
<dbReference type="GO" id="GO:0005634">
    <property type="term" value="C:nucleus"/>
    <property type="evidence" value="ECO:0007669"/>
    <property type="project" value="UniProtKB-SubCell"/>
</dbReference>